<dbReference type="SMART" id="SM00867">
    <property type="entry name" value="YceI"/>
    <property type="match status" value="1"/>
</dbReference>
<dbReference type="GO" id="GO:0009055">
    <property type="term" value="F:electron transfer activity"/>
    <property type="evidence" value="ECO:0007669"/>
    <property type="project" value="InterPro"/>
</dbReference>
<proteinExistence type="inferred from homology"/>
<evidence type="ECO:0000259" key="14">
    <source>
        <dbReference type="SMART" id="SM00867"/>
    </source>
</evidence>
<keyword evidence="10" id="KW-0408">Iron</keyword>
<protein>
    <submittedName>
        <fullName evidence="15">Cytochrome</fullName>
    </submittedName>
</protein>
<dbReference type="STRING" id="83219.PM02_09910"/>
<dbReference type="GO" id="GO:0046872">
    <property type="term" value="F:metal ion binding"/>
    <property type="evidence" value="ECO:0007669"/>
    <property type="project" value="UniProtKB-KW"/>
</dbReference>
<evidence type="ECO:0000313" key="15">
    <source>
        <dbReference type="EMBL" id="KAJ03198.1"/>
    </source>
</evidence>
<feature type="domain" description="Lipid/polyisoprenoid-binding YceI-like" evidence="14">
    <location>
        <begin position="238"/>
        <end position="395"/>
    </location>
</feature>
<keyword evidence="3" id="KW-0813">Transport</keyword>
<evidence type="ECO:0000256" key="3">
    <source>
        <dbReference type="ARBA" id="ARBA00022448"/>
    </source>
</evidence>
<evidence type="ECO:0000256" key="10">
    <source>
        <dbReference type="ARBA" id="ARBA00023004"/>
    </source>
</evidence>
<dbReference type="Pfam" id="PF01292">
    <property type="entry name" value="Ni_hydr_CYTB"/>
    <property type="match status" value="1"/>
</dbReference>
<dbReference type="AlphaFoldDB" id="A0A061SU57"/>
<dbReference type="GO" id="GO:0005886">
    <property type="term" value="C:plasma membrane"/>
    <property type="evidence" value="ECO:0007669"/>
    <property type="project" value="UniProtKB-SubCell"/>
</dbReference>
<keyword evidence="9 13" id="KW-1133">Transmembrane helix</keyword>
<dbReference type="InterPro" id="IPR007372">
    <property type="entry name" value="Lipid/polyisoprenoid-bd_YceI"/>
</dbReference>
<dbReference type="InterPro" id="IPR016174">
    <property type="entry name" value="Di-haem_cyt_TM"/>
</dbReference>
<keyword evidence="5" id="KW-0349">Heme</keyword>
<evidence type="ECO:0000256" key="12">
    <source>
        <dbReference type="ARBA" id="ARBA00037975"/>
    </source>
</evidence>
<keyword evidence="7" id="KW-0479">Metal-binding</keyword>
<feature type="transmembrane region" description="Helical" evidence="13">
    <location>
        <begin position="97"/>
        <end position="127"/>
    </location>
</feature>
<dbReference type="SUPFAM" id="SSF101874">
    <property type="entry name" value="YceI-like"/>
    <property type="match status" value="1"/>
</dbReference>
<sequence>MSLSNTQTRYGAVTKAIHWLMALLILTLIPMGWIAHQLPFDTDAELARKAWLFSLHKTLGVLAFFLAAVRIIWAISQPKPGLLNADKPLESWAADTVHWMLYAAMVVVPLSGWISHAAAAGFAPIWWPFGQGLPMVPKSTAVEHFFGALHWVSGRLLILSLLLHIAGAVKHHVIDRDATLRRMLPGRPDLAPLPDQGHSRTPVMAAIALWLAALGLSAAMAGGKTEAAPEALAEVTSQWQVETGNIEITVVQFGSEITGSFADWTSVITFDETVPSADISVGSVETTVSIPSLTLGSVTGQALGPDFFAATDHPTAVFKADIRHASDGYEAIGSLTIKDQTVPLTLPFSLSVDGNRAEMRGDLTLDRRSFGIGDNVNDPATLGFEVRVKITLTAVRGAE</sequence>
<evidence type="ECO:0000256" key="7">
    <source>
        <dbReference type="ARBA" id="ARBA00022723"/>
    </source>
</evidence>
<feature type="transmembrane region" description="Helical" evidence="13">
    <location>
        <begin position="12"/>
        <end position="35"/>
    </location>
</feature>
<feature type="transmembrane region" description="Helical" evidence="13">
    <location>
        <begin position="55"/>
        <end position="76"/>
    </location>
</feature>
<evidence type="ECO:0000256" key="6">
    <source>
        <dbReference type="ARBA" id="ARBA00022692"/>
    </source>
</evidence>
<keyword evidence="11 13" id="KW-0472">Membrane</keyword>
<dbReference type="Gene3D" id="1.20.950.20">
    <property type="entry name" value="Transmembrane di-heme cytochromes, Chain C"/>
    <property type="match status" value="1"/>
</dbReference>
<keyword evidence="6 13" id="KW-0812">Transmembrane</keyword>
<evidence type="ECO:0000256" key="2">
    <source>
        <dbReference type="ARBA" id="ARBA00004651"/>
    </source>
</evidence>
<keyword evidence="4" id="KW-1003">Cell membrane</keyword>
<dbReference type="GO" id="GO:0022904">
    <property type="term" value="P:respiratory electron transport chain"/>
    <property type="evidence" value="ECO:0007669"/>
    <property type="project" value="InterPro"/>
</dbReference>
<organism evidence="15 16">
    <name type="scientific">Sulfitobacter mediterraneus</name>
    <dbReference type="NCBI Taxonomy" id="83219"/>
    <lineage>
        <taxon>Bacteria</taxon>
        <taxon>Pseudomonadati</taxon>
        <taxon>Pseudomonadota</taxon>
        <taxon>Alphaproteobacteria</taxon>
        <taxon>Rhodobacterales</taxon>
        <taxon>Roseobacteraceae</taxon>
        <taxon>Sulfitobacter</taxon>
    </lineage>
</organism>
<comment type="subcellular location">
    <subcellularLocation>
        <location evidence="2">Cell membrane</location>
        <topology evidence="2">Multi-pass membrane protein</topology>
    </subcellularLocation>
</comment>
<evidence type="ECO:0000256" key="9">
    <source>
        <dbReference type="ARBA" id="ARBA00022989"/>
    </source>
</evidence>
<dbReference type="eggNOG" id="COG3038">
    <property type="taxonomic scope" value="Bacteria"/>
</dbReference>
<dbReference type="RefSeq" id="WP_037907825.1">
    <property type="nucleotide sequence ID" value="NZ_JEMU01000007.1"/>
</dbReference>
<dbReference type="Pfam" id="PF04264">
    <property type="entry name" value="YceI"/>
    <property type="match status" value="1"/>
</dbReference>
<keyword evidence="16" id="KW-1185">Reference proteome</keyword>
<comment type="caution">
    <text evidence="15">The sequence shown here is derived from an EMBL/GenBank/DDBJ whole genome shotgun (WGS) entry which is preliminary data.</text>
</comment>
<comment type="similarity">
    <text evidence="12">Belongs to the cytochrome b561 family.</text>
</comment>
<dbReference type="SUPFAM" id="SSF81342">
    <property type="entry name" value="Transmembrane di-heme cytochromes"/>
    <property type="match status" value="1"/>
</dbReference>
<dbReference type="Proteomes" id="UP000027337">
    <property type="component" value="Unassembled WGS sequence"/>
</dbReference>
<dbReference type="EMBL" id="JEMU01000007">
    <property type="protein sequence ID" value="KAJ03198.1"/>
    <property type="molecule type" value="Genomic_DNA"/>
</dbReference>
<evidence type="ECO:0000313" key="16">
    <source>
        <dbReference type="Proteomes" id="UP000027337"/>
    </source>
</evidence>
<evidence type="ECO:0000256" key="8">
    <source>
        <dbReference type="ARBA" id="ARBA00022982"/>
    </source>
</evidence>
<dbReference type="eggNOG" id="COG2353">
    <property type="taxonomic scope" value="Bacteria"/>
</dbReference>
<dbReference type="Gene3D" id="2.40.128.110">
    <property type="entry name" value="Lipid/polyisoprenoid-binding, YceI-like"/>
    <property type="match status" value="1"/>
</dbReference>
<evidence type="ECO:0000256" key="4">
    <source>
        <dbReference type="ARBA" id="ARBA00022475"/>
    </source>
</evidence>
<evidence type="ECO:0000256" key="5">
    <source>
        <dbReference type="ARBA" id="ARBA00022617"/>
    </source>
</evidence>
<dbReference type="InterPro" id="IPR036761">
    <property type="entry name" value="TTHA0802/YceI-like_sf"/>
</dbReference>
<reference evidence="15 16" key="1">
    <citation type="journal article" date="2014" name="Genome Announc.">
        <title>Draft Genome Sequences of Two Isolates of the Roseobacter Group, Sulfitobacter sp. Strains 3SOLIMAR09 and 1FIGIMAR09, from Harbors of Mallorca Island (Mediterranean Sea).</title>
        <authorList>
            <person name="Mas-Llado M."/>
            <person name="Pina-Villalonga J.M."/>
            <person name="Brunet-Galmes I."/>
            <person name="Nogales B."/>
            <person name="Bosch R."/>
        </authorList>
    </citation>
    <scope>NUCLEOTIDE SEQUENCE [LARGE SCALE GENOMIC DNA]</scope>
    <source>
        <strain evidence="15 16">1FIGIMAR09</strain>
    </source>
</reference>
<dbReference type="InterPro" id="IPR052168">
    <property type="entry name" value="Cytochrome_b561_oxidase"/>
</dbReference>
<accession>A0A061SU57</accession>
<evidence type="ECO:0000256" key="11">
    <source>
        <dbReference type="ARBA" id="ARBA00023136"/>
    </source>
</evidence>
<dbReference type="GO" id="GO:0020037">
    <property type="term" value="F:heme binding"/>
    <property type="evidence" value="ECO:0007669"/>
    <property type="project" value="TreeGrafter"/>
</dbReference>
<name>A0A061SU57_9RHOB</name>
<evidence type="ECO:0000256" key="13">
    <source>
        <dbReference type="SAM" id="Phobius"/>
    </source>
</evidence>
<feature type="transmembrane region" description="Helical" evidence="13">
    <location>
        <begin position="147"/>
        <end position="166"/>
    </location>
</feature>
<gene>
    <name evidence="15" type="ORF">PM02_09910</name>
</gene>
<evidence type="ECO:0000256" key="1">
    <source>
        <dbReference type="ARBA" id="ARBA00001970"/>
    </source>
</evidence>
<dbReference type="InterPro" id="IPR011577">
    <property type="entry name" value="Cyt_b561_bac/Ni-Hgenase"/>
</dbReference>
<comment type="cofactor">
    <cofactor evidence="1">
        <name>heme b</name>
        <dbReference type="ChEBI" id="CHEBI:60344"/>
    </cofactor>
</comment>
<keyword evidence="8" id="KW-0249">Electron transport</keyword>
<dbReference type="PANTHER" id="PTHR30529">
    <property type="entry name" value="CYTOCHROME B561"/>
    <property type="match status" value="1"/>
</dbReference>
<dbReference type="PANTHER" id="PTHR30529:SF7">
    <property type="entry name" value="CYTOCHROME B561 BACTERIAL_NI-HYDROGENASE DOMAIN-CONTAINING PROTEIN"/>
    <property type="match status" value="1"/>
</dbReference>